<dbReference type="GO" id="GO:0030295">
    <property type="term" value="F:protein kinase activator activity"/>
    <property type="evidence" value="ECO:0007669"/>
    <property type="project" value="TreeGrafter"/>
</dbReference>
<dbReference type="SUPFAM" id="SSF55874">
    <property type="entry name" value="ATPase domain of HSP90 chaperone/DNA topoisomerase II/histidine kinase"/>
    <property type="match status" value="1"/>
</dbReference>
<dbReference type="Gene3D" id="3.30.565.10">
    <property type="entry name" value="Histidine kinase-like ATPase, C-terminal domain"/>
    <property type="match status" value="1"/>
</dbReference>
<dbReference type="InterPro" id="IPR003594">
    <property type="entry name" value="HATPase_dom"/>
</dbReference>
<feature type="compositionally biased region" description="Gly residues" evidence="8">
    <location>
        <begin position="62"/>
        <end position="72"/>
    </location>
</feature>
<dbReference type="PANTHER" id="PTHR42878">
    <property type="entry name" value="TWO-COMPONENT HISTIDINE KINASE"/>
    <property type="match status" value="1"/>
</dbReference>
<evidence type="ECO:0000256" key="1">
    <source>
        <dbReference type="ARBA" id="ARBA00000085"/>
    </source>
</evidence>
<dbReference type="GO" id="GO:0005524">
    <property type="term" value="F:ATP binding"/>
    <property type="evidence" value="ECO:0007669"/>
    <property type="project" value="UniProtKB-KW"/>
</dbReference>
<feature type="region of interest" description="Disordered" evidence="8">
    <location>
        <begin position="1"/>
        <end position="73"/>
    </location>
</feature>
<reference evidence="10 11" key="1">
    <citation type="submission" date="2018-09" db="EMBL/GenBank/DDBJ databases">
        <authorList>
            <person name="Zhu H."/>
        </authorList>
    </citation>
    <scope>NUCLEOTIDE SEQUENCE [LARGE SCALE GENOMIC DNA]</scope>
    <source>
        <strain evidence="10 11">K2W22B-5</strain>
    </source>
</reference>
<dbReference type="Pfam" id="PF02518">
    <property type="entry name" value="HATPase_c"/>
    <property type="match status" value="1"/>
</dbReference>
<dbReference type="EMBL" id="QYUL01000002">
    <property type="protein sequence ID" value="RJF81924.1"/>
    <property type="molecule type" value="Genomic_DNA"/>
</dbReference>
<proteinExistence type="predicted"/>
<feature type="domain" description="Histidine kinase" evidence="9">
    <location>
        <begin position="74"/>
        <end position="147"/>
    </location>
</feature>
<sequence length="155" mass="16256">MDDGWPPARRGDGRGDGGGRRNAGGGDDPRRRPGTARRSPIPVRRHHKRDSERPALFPSRRPGGGDGGGRAGGIVIRVADQGRGMSGEEVARIGAIYFRASSSRGTKGSGIGLYMTHKIVAAHGGRLLVESRDGMGSIFTIHLPDQAAFPAPAAD</sequence>
<dbReference type="InterPro" id="IPR005467">
    <property type="entry name" value="His_kinase_dom"/>
</dbReference>
<feature type="compositionally biased region" description="Basic and acidic residues" evidence="8">
    <location>
        <begin position="9"/>
        <end position="19"/>
    </location>
</feature>
<organism evidence="10 11">
    <name type="scientific">Azospirillum cavernae</name>
    <dbReference type="NCBI Taxonomy" id="2320860"/>
    <lineage>
        <taxon>Bacteria</taxon>
        <taxon>Pseudomonadati</taxon>
        <taxon>Pseudomonadota</taxon>
        <taxon>Alphaproteobacteria</taxon>
        <taxon>Rhodospirillales</taxon>
        <taxon>Azospirillaceae</taxon>
        <taxon>Azospirillum</taxon>
    </lineage>
</organism>
<dbReference type="Proteomes" id="UP000283458">
    <property type="component" value="Unassembled WGS sequence"/>
</dbReference>
<evidence type="ECO:0000259" key="9">
    <source>
        <dbReference type="PROSITE" id="PS50109"/>
    </source>
</evidence>
<evidence type="ECO:0000313" key="11">
    <source>
        <dbReference type="Proteomes" id="UP000283458"/>
    </source>
</evidence>
<evidence type="ECO:0000256" key="2">
    <source>
        <dbReference type="ARBA" id="ARBA00012438"/>
    </source>
</evidence>
<evidence type="ECO:0000256" key="6">
    <source>
        <dbReference type="ARBA" id="ARBA00022840"/>
    </source>
</evidence>
<dbReference type="InterPro" id="IPR050351">
    <property type="entry name" value="BphY/WalK/GraS-like"/>
</dbReference>
<dbReference type="GO" id="GO:0007234">
    <property type="term" value="P:osmosensory signaling via phosphorelay pathway"/>
    <property type="evidence" value="ECO:0007669"/>
    <property type="project" value="TreeGrafter"/>
</dbReference>
<keyword evidence="6 10" id="KW-0067">ATP-binding</keyword>
<keyword evidence="7" id="KW-0902">Two-component regulatory system</keyword>
<dbReference type="PANTHER" id="PTHR42878:SF7">
    <property type="entry name" value="SENSOR HISTIDINE KINASE GLRK"/>
    <property type="match status" value="1"/>
</dbReference>
<keyword evidence="11" id="KW-1185">Reference proteome</keyword>
<dbReference type="AlphaFoldDB" id="A0A418VXV1"/>
<keyword evidence="5" id="KW-0418">Kinase</keyword>
<dbReference type="EC" id="2.7.13.3" evidence="2"/>
<accession>A0A418VXV1</accession>
<keyword evidence="3" id="KW-0808">Transferase</keyword>
<dbReference type="PRINTS" id="PR00344">
    <property type="entry name" value="BCTRLSENSOR"/>
</dbReference>
<protein>
    <recommendedName>
        <fullName evidence="2">histidine kinase</fullName>
        <ecNumber evidence="2">2.7.13.3</ecNumber>
    </recommendedName>
</protein>
<evidence type="ECO:0000256" key="3">
    <source>
        <dbReference type="ARBA" id="ARBA00022679"/>
    </source>
</evidence>
<comment type="caution">
    <text evidence="10">The sequence shown here is derived from an EMBL/GenBank/DDBJ whole genome shotgun (WGS) entry which is preliminary data.</text>
</comment>
<evidence type="ECO:0000256" key="5">
    <source>
        <dbReference type="ARBA" id="ARBA00022777"/>
    </source>
</evidence>
<dbReference type="InterPro" id="IPR004358">
    <property type="entry name" value="Sig_transdc_His_kin-like_C"/>
</dbReference>
<evidence type="ECO:0000256" key="7">
    <source>
        <dbReference type="ARBA" id="ARBA00023012"/>
    </source>
</evidence>
<evidence type="ECO:0000313" key="10">
    <source>
        <dbReference type="EMBL" id="RJF81924.1"/>
    </source>
</evidence>
<name>A0A418VXV1_9PROT</name>
<keyword evidence="4" id="KW-0547">Nucleotide-binding</keyword>
<dbReference type="InterPro" id="IPR036890">
    <property type="entry name" value="HATPase_C_sf"/>
</dbReference>
<gene>
    <name evidence="10" type="ORF">D3877_17665</name>
</gene>
<evidence type="ECO:0000256" key="4">
    <source>
        <dbReference type="ARBA" id="ARBA00022741"/>
    </source>
</evidence>
<evidence type="ECO:0000256" key="8">
    <source>
        <dbReference type="SAM" id="MobiDB-lite"/>
    </source>
</evidence>
<comment type="catalytic activity">
    <reaction evidence="1">
        <text>ATP + protein L-histidine = ADP + protein N-phospho-L-histidine.</text>
        <dbReference type="EC" id="2.7.13.3"/>
    </reaction>
</comment>
<dbReference type="SMART" id="SM00387">
    <property type="entry name" value="HATPase_c"/>
    <property type="match status" value="1"/>
</dbReference>
<dbReference type="PROSITE" id="PS50109">
    <property type="entry name" value="HIS_KIN"/>
    <property type="match status" value="1"/>
</dbReference>
<dbReference type="GO" id="GO:0000156">
    <property type="term" value="F:phosphorelay response regulator activity"/>
    <property type="evidence" value="ECO:0007669"/>
    <property type="project" value="TreeGrafter"/>
</dbReference>
<dbReference type="GO" id="GO:0004673">
    <property type="term" value="F:protein histidine kinase activity"/>
    <property type="evidence" value="ECO:0007669"/>
    <property type="project" value="UniProtKB-EC"/>
</dbReference>